<evidence type="ECO:0000313" key="11">
    <source>
        <dbReference type="EMBL" id="GED60788.1"/>
    </source>
</evidence>
<dbReference type="PROSITE" id="PS50110">
    <property type="entry name" value="RESPONSE_REGULATORY"/>
    <property type="match status" value="1"/>
</dbReference>
<keyword evidence="6" id="KW-0804">Transcription</keyword>
<dbReference type="PANTHER" id="PTHR48111:SF40">
    <property type="entry name" value="PHOSPHATE REGULON TRANSCRIPTIONAL REGULATORY PROTEIN PHOB"/>
    <property type="match status" value="1"/>
</dbReference>
<keyword evidence="4" id="KW-0805">Transcription regulation</keyword>
<dbReference type="InterPro" id="IPR039420">
    <property type="entry name" value="WalR-like"/>
</dbReference>
<dbReference type="CDD" id="cd00383">
    <property type="entry name" value="trans_reg_C"/>
    <property type="match status" value="1"/>
</dbReference>
<evidence type="ECO:0000313" key="12">
    <source>
        <dbReference type="EMBL" id="KLH98375.1"/>
    </source>
</evidence>
<evidence type="ECO:0000259" key="10">
    <source>
        <dbReference type="PROSITE" id="PS51755"/>
    </source>
</evidence>
<feature type="modified residue" description="4-aspartylphosphate" evidence="7">
    <location>
        <position position="53"/>
    </location>
</feature>
<keyword evidence="3" id="KW-0902">Two-component regulatory system</keyword>
<dbReference type="FunFam" id="1.10.10.10:FF:000018">
    <property type="entry name" value="DNA-binding response regulator ResD"/>
    <property type="match status" value="1"/>
</dbReference>
<dbReference type="Pfam" id="PF00486">
    <property type="entry name" value="Trans_reg_C"/>
    <property type="match status" value="1"/>
</dbReference>
<proteinExistence type="predicted"/>
<name>A0A837KMV0_9BACL</name>
<keyword evidence="5 8" id="KW-0238">DNA-binding</keyword>
<dbReference type="InterPro" id="IPR001789">
    <property type="entry name" value="Sig_transdc_resp-reg_receiver"/>
</dbReference>
<comment type="subcellular location">
    <subcellularLocation>
        <location evidence="1">Cytoplasm</location>
    </subcellularLocation>
</comment>
<dbReference type="GO" id="GO:0000976">
    <property type="term" value="F:transcription cis-regulatory region binding"/>
    <property type="evidence" value="ECO:0007669"/>
    <property type="project" value="TreeGrafter"/>
</dbReference>
<sequence>MGIKVLIVEDEEKILSLMETFLQSEGYDIFTAQDGKTAVQLFTQIKPEIVILDWMLPHMNGLDVCRHFRQQGEPGIIMVTAKTEETDKIVGLEMGADDYLTKPFSLRELSARIRSLLRRMNKGGNNHELPSVLRRGELTIHEESLQVFKGKQELRLTPTEFKLLHLLASKPGRVYSRMQLLQHAFEEEFVIDERTVDSHISKLRKKIEDDADHNVYIQTVYGFGYRFGANHEN</sequence>
<dbReference type="EMBL" id="LDCN01000004">
    <property type="protein sequence ID" value="KLH98375.1"/>
    <property type="molecule type" value="Genomic_DNA"/>
</dbReference>
<dbReference type="InterPro" id="IPR036388">
    <property type="entry name" value="WH-like_DNA-bd_sf"/>
</dbReference>
<evidence type="ECO:0000256" key="2">
    <source>
        <dbReference type="ARBA" id="ARBA00022553"/>
    </source>
</evidence>
<dbReference type="Gene3D" id="3.40.50.2300">
    <property type="match status" value="1"/>
</dbReference>
<dbReference type="SUPFAM" id="SSF52172">
    <property type="entry name" value="CheY-like"/>
    <property type="match status" value="1"/>
</dbReference>
<keyword evidence="14" id="KW-1185">Reference proteome</keyword>
<dbReference type="Proteomes" id="UP000035218">
    <property type="component" value="Unassembled WGS sequence"/>
</dbReference>
<feature type="DNA-binding region" description="OmpR/PhoB-type" evidence="8">
    <location>
        <begin position="130"/>
        <end position="229"/>
    </location>
</feature>
<evidence type="ECO:0000256" key="8">
    <source>
        <dbReference type="PROSITE-ProRule" id="PRU01091"/>
    </source>
</evidence>
<dbReference type="EMBL" id="BJOL01000034">
    <property type="protein sequence ID" value="GED60788.1"/>
    <property type="molecule type" value="Genomic_DNA"/>
</dbReference>
<dbReference type="SMART" id="SM00448">
    <property type="entry name" value="REC"/>
    <property type="match status" value="1"/>
</dbReference>
<dbReference type="GO" id="GO:0006355">
    <property type="term" value="P:regulation of DNA-templated transcription"/>
    <property type="evidence" value="ECO:0007669"/>
    <property type="project" value="InterPro"/>
</dbReference>
<dbReference type="SUPFAM" id="SSF46894">
    <property type="entry name" value="C-terminal effector domain of the bipartite response regulators"/>
    <property type="match status" value="1"/>
</dbReference>
<evidence type="ECO:0000256" key="6">
    <source>
        <dbReference type="ARBA" id="ARBA00023163"/>
    </source>
</evidence>
<dbReference type="GO" id="GO:0005829">
    <property type="term" value="C:cytosol"/>
    <property type="evidence" value="ECO:0007669"/>
    <property type="project" value="TreeGrafter"/>
</dbReference>
<evidence type="ECO:0000256" key="3">
    <source>
        <dbReference type="ARBA" id="ARBA00023012"/>
    </source>
</evidence>
<keyword evidence="2 7" id="KW-0597">Phosphoprotein</keyword>
<reference evidence="12 13" key="1">
    <citation type="submission" date="2015-05" db="EMBL/GenBank/DDBJ databases">
        <title>Genome sequencing project for genomic taxonomy and phylogenomics of Bacillus-like bacteria.</title>
        <authorList>
            <person name="Liu B."/>
            <person name="Wang J."/>
            <person name="Zhu Y."/>
            <person name="Liu G."/>
            <person name="Chen Q."/>
            <person name="Chen Z."/>
            <person name="Lan J."/>
            <person name="Che J."/>
            <person name="Ge C."/>
            <person name="Shi H."/>
            <person name="Pan Z."/>
            <person name="Liu X."/>
        </authorList>
    </citation>
    <scope>NUCLEOTIDE SEQUENCE [LARGE SCALE GENOMIC DNA]</scope>
    <source>
        <strain evidence="12 13">DSM 9885</strain>
    </source>
</reference>
<dbReference type="Proteomes" id="UP000319498">
    <property type="component" value="Unassembled WGS sequence"/>
</dbReference>
<dbReference type="GO" id="GO:0000156">
    <property type="term" value="F:phosphorelay response regulator activity"/>
    <property type="evidence" value="ECO:0007669"/>
    <property type="project" value="TreeGrafter"/>
</dbReference>
<evidence type="ECO:0000256" key="1">
    <source>
        <dbReference type="ARBA" id="ARBA00004496"/>
    </source>
</evidence>
<accession>A0A837KMV0</accession>
<gene>
    <name evidence="12" type="ORF">AA984_15325</name>
    <name evidence="11" type="ORF">BFO01nite_49200</name>
</gene>
<evidence type="ECO:0000256" key="5">
    <source>
        <dbReference type="ARBA" id="ARBA00023125"/>
    </source>
</evidence>
<feature type="domain" description="Response regulatory" evidence="9">
    <location>
        <begin position="4"/>
        <end position="117"/>
    </location>
</feature>
<dbReference type="FunFam" id="3.40.50.2300:FF:000001">
    <property type="entry name" value="DNA-binding response regulator PhoB"/>
    <property type="match status" value="1"/>
</dbReference>
<feature type="domain" description="OmpR/PhoB-type" evidence="10">
    <location>
        <begin position="130"/>
        <end position="229"/>
    </location>
</feature>
<dbReference type="SMART" id="SM00862">
    <property type="entry name" value="Trans_reg_C"/>
    <property type="match status" value="1"/>
</dbReference>
<evidence type="ECO:0000256" key="7">
    <source>
        <dbReference type="PROSITE-ProRule" id="PRU00169"/>
    </source>
</evidence>
<comment type="caution">
    <text evidence="12">The sequence shown here is derived from an EMBL/GenBank/DDBJ whole genome shotgun (WGS) entry which is preliminary data.</text>
</comment>
<dbReference type="InterPro" id="IPR016032">
    <property type="entry name" value="Sig_transdc_resp-reg_C-effctor"/>
</dbReference>
<dbReference type="InterPro" id="IPR011006">
    <property type="entry name" value="CheY-like_superfamily"/>
</dbReference>
<evidence type="ECO:0000313" key="13">
    <source>
        <dbReference type="Proteomes" id="UP000035218"/>
    </source>
</evidence>
<dbReference type="Pfam" id="PF00072">
    <property type="entry name" value="Response_reg"/>
    <property type="match status" value="1"/>
</dbReference>
<dbReference type="PANTHER" id="PTHR48111">
    <property type="entry name" value="REGULATOR OF RPOS"/>
    <property type="match status" value="1"/>
</dbReference>
<organism evidence="12 13">
    <name type="scientific">Brevibacillus formosus</name>
    <dbReference type="NCBI Taxonomy" id="54913"/>
    <lineage>
        <taxon>Bacteria</taxon>
        <taxon>Bacillati</taxon>
        <taxon>Bacillota</taxon>
        <taxon>Bacilli</taxon>
        <taxon>Bacillales</taxon>
        <taxon>Paenibacillaceae</taxon>
        <taxon>Brevibacillus</taxon>
    </lineage>
</organism>
<evidence type="ECO:0000256" key="4">
    <source>
        <dbReference type="ARBA" id="ARBA00023015"/>
    </source>
</evidence>
<dbReference type="OrthoDB" id="9802426at2"/>
<evidence type="ECO:0000259" key="9">
    <source>
        <dbReference type="PROSITE" id="PS50110"/>
    </source>
</evidence>
<dbReference type="Gene3D" id="6.10.250.690">
    <property type="match status" value="1"/>
</dbReference>
<dbReference type="Gene3D" id="1.10.10.10">
    <property type="entry name" value="Winged helix-like DNA-binding domain superfamily/Winged helix DNA-binding domain"/>
    <property type="match status" value="1"/>
</dbReference>
<dbReference type="InterPro" id="IPR001867">
    <property type="entry name" value="OmpR/PhoB-type_DNA-bd"/>
</dbReference>
<dbReference type="PROSITE" id="PS51755">
    <property type="entry name" value="OMPR_PHOB"/>
    <property type="match status" value="1"/>
</dbReference>
<dbReference type="RefSeq" id="WP_047070668.1">
    <property type="nucleotide sequence ID" value="NZ_BJOL01000034.1"/>
</dbReference>
<evidence type="ECO:0000313" key="14">
    <source>
        <dbReference type="Proteomes" id="UP000319498"/>
    </source>
</evidence>
<dbReference type="GeneID" id="87586430"/>
<protein>
    <submittedName>
        <fullName evidence="11">DNA-binding response regulator</fullName>
    </submittedName>
    <submittedName>
        <fullName evidence="12">PhoP family transcriptional regulator</fullName>
    </submittedName>
</protein>
<dbReference type="GO" id="GO:0032993">
    <property type="term" value="C:protein-DNA complex"/>
    <property type="evidence" value="ECO:0007669"/>
    <property type="project" value="TreeGrafter"/>
</dbReference>
<reference evidence="11 14" key="2">
    <citation type="submission" date="2019-06" db="EMBL/GenBank/DDBJ databases">
        <title>Whole genome shotgun sequence of Brevibacillus formosus NBRC 15716.</title>
        <authorList>
            <person name="Hosoyama A."/>
            <person name="Uohara A."/>
            <person name="Ohji S."/>
            <person name="Ichikawa N."/>
        </authorList>
    </citation>
    <scope>NUCLEOTIDE SEQUENCE [LARGE SCALE GENOMIC DNA]</scope>
    <source>
        <strain evidence="11 14">NBRC 15716</strain>
    </source>
</reference>
<dbReference type="AlphaFoldDB" id="A0A837KMV0"/>